<name>A0ABQ7NN40_BRACM</name>
<reference evidence="1 2" key="1">
    <citation type="submission" date="2021-03" db="EMBL/GenBank/DDBJ databases">
        <authorList>
            <person name="King G.J."/>
            <person name="Bancroft I."/>
            <person name="Baten A."/>
            <person name="Bloomfield J."/>
            <person name="Borpatragohain P."/>
            <person name="He Z."/>
            <person name="Irish N."/>
            <person name="Irwin J."/>
            <person name="Liu K."/>
            <person name="Mauleon R.P."/>
            <person name="Moore J."/>
            <person name="Morris R."/>
            <person name="Ostergaard L."/>
            <person name="Wang B."/>
            <person name="Wells R."/>
        </authorList>
    </citation>
    <scope>NUCLEOTIDE SEQUENCE [LARGE SCALE GENOMIC DNA]</scope>
    <source>
        <strain evidence="1">R-o-18</strain>
        <tissue evidence="1">Leaf</tissue>
    </source>
</reference>
<accession>A0ABQ7NN40</accession>
<proteinExistence type="predicted"/>
<protein>
    <submittedName>
        <fullName evidence="1">Uncharacterized protein</fullName>
    </submittedName>
</protein>
<evidence type="ECO:0000313" key="2">
    <source>
        <dbReference type="Proteomes" id="UP000823674"/>
    </source>
</evidence>
<organism evidence="1 2">
    <name type="scientific">Brassica rapa subsp. trilocularis</name>
    <dbReference type="NCBI Taxonomy" id="1813537"/>
    <lineage>
        <taxon>Eukaryota</taxon>
        <taxon>Viridiplantae</taxon>
        <taxon>Streptophyta</taxon>
        <taxon>Embryophyta</taxon>
        <taxon>Tracheophyta</taxon>
        <taxon>Spermatophyta</taxon>
        <taxon>Magnoliopsida</taxon>
        <taxon>eudicotyledons</taxon>
        <taxon>Gunneridae</taxon>
        <taxon>Pentapetalae</taxon>
        <taxon>rosids</taxon>
        <taxon>malvids</taxon>
        <taxon>Brassicales</taxon>
        <taxon>Brassicaceae</taxon>
        <taxon>Brassiceae</taxon>
        <taxon>Brassica</taxon>
    </lineage>
</organism>
<keyword evidence="2" id="KW-1185">Reference proteome</keyword>
<dbReference type="EMBL" id="JADBGQ010000002">
    <property type="protein sequence ID" value="KAG5412287.1"/>
    <property type="molecule type" value="Genomic_DNA"/>
</dbReference>
<dbReference type="Proteomes" id="UP000823674">
    <property type="component" value="Chromosome A02"/>
</dbReference>
<evidence type="ECO:0000313" key="1">
    <source>
        <dbReference type="EMBL" id="KAG5412287.1"/>
    </source>
</evidence>
<comment type="caution">
    <text evidence="1">The sequence shown here is derived from an EMBL/GenBank/DDBJ whole genome shotgun (WGS) entry which is preliminary data.</text>
</comment>
<sequence length="329" mass="39005">MRSSEYSDEFPRKFRGNPKFGVPRNFLGIYRGNSEEIIFPRNIPRKYRGNHISSEYTDEIPRKSYFFGISINLYCSSEFPRNIPRKFRGTHPRNIPRKFRGKTSVPRNIPRLFRRFRALLLGFLFLRKSLGIFRGNSEEIPRNTCFSSKFPRNIPRLFRGSRVFKPKTTFCGLNNTYITPIKCLRLIMKSKFAAKYFAKIEIENTEEIPTENIRRTLGFINSKHIFFPISLFFLSGDLSLLPAKCIPRDIPTISSSEYSEDFPTNLWSSEFPRKFISSEFRRKFPRDFRGKMNFRGVISEDFFRRYVVGIALFRRYTDDFFPQYVAVFL</sequence>
<gene>
    <name evidence="1" type="primary">A02g512770.1_BraROA</name>
    <name evidence="1" type="ORF">IGI04_008606</name>
</gene>